<feature type="domain" description="BT4734-like N-terminal" evidence="2">
    <location>
        <begin position="57"/>
        <end position="174"/>
    </location>
</feature>
<dbReference type="Pfam" id="PF08800">
    <property type="entry name" value="BT4734-like_N"/>
    <property type="match status" value="1"/>
</dbReference>
<organism evidence="3 4">
    <name type="scientific">Parabacteroides hominis</name>
    <dbReference type="NCBI Taxonomy" id="2763057"/>
    <lineage>
        <taxon>Bacteria</taxon>
        <taxon>Pseudomonadati</taxon>
        <taxon>Bacteroidota</taxon>
        <taxon>Bacteroidia</taxon>
        <taxon>Bacteroidales</taxon>
        <taxon>Tannerellaceae</taxon>
        <taxon>Parabacteroides</taxon>
    </lineage>
</organism>
<keyword evidence="1" id="KW-0175">Coiled coil</keyword>
<dbReference type="Proteomes" id="UP000651475">
    <property type="component" value="Unassembled WGS sequence"/>
</dbReference>
<feature type="coiled-coil region" evidence="1">
    <location>
        <begin position="390"/>
        <end position="421"/>
    </location>
</feature>
<dbReference type="RefSeq" id="WP_186929659.1">
    <property type="nucleotide sequence ID" value="NZ_JACOOJ010000012.1"/>
</dbReference>
<evidence type="ECO:0000259" key="2">
    <source>
        <dbReference type="Pfam" id="PF08800"/>
    </source>
</evidence>
<evidence type="ECO:0000256" key="1">
    <source>
        <dbReference type="SAM" id="Coils"/>
    </source>
</evidence>
<name>A0ABR7DNF5_9BACT</name>
<comment type="caution">
    <text evidence="3">The sequence shown here is derived from an EMBL/GenBank/DDBJ whole genome shotgun (WGS) entry which is preliminary data.</text>
</comment>
<proteinExistence type="predicted"/>
<evidence type="ECO:0000313" key="3">
    <source>
        <dbReference type="EMBL" id="MBC5632902.1"/>
    </source>
</evidence>
<dbReference type="EMBL" id="JACOOJ010000012">
    <property type="protein sequence ID" value="MBC5632902.1"/>
    <property type="molecule type" value="Genomic_DNA"/>
</dbReference>
<dbReference type="Pfam" id="PF13148">
    <property type="entry name" value="DUF3987"/>
    <property type="match status" value="1"/>
</dbReference>
<accession>A0ABR7DNF5</accession>
<evidence type="ECO:0000313" key="4">
    <source>
        <dbReference type="Proteomes" id="UP000651475"/>
    </source>
</evidence>
<sequence length="754" mass="84840">MEKQENVSFYVSLYRAESQVLTFEEIIILIRRRQWIHEIIAYRTALTEGKAEEARKLKGGLPGFTPSGVFGGGHKAEALQEYSGIIGLDFDHVDDLAALIIVLKMLSYTLAMFVSPGGHGLKVFVRVDSDAGRHREAYLTVAAFYEKAGGVASDAKCKDISRCCYVSDDEEAYYNPEAEAFHVPEQPAASKGVDAFVDAFLSRNPAMPGSRNETVYRLGCEANRRGFSYAETASCCTLRLQAADFTAEEIAQALSSAFQGNTNEHATFKSGKGHKRPEKALYTLRSAEEPTTDPEESGERLREQTPLLPEELYGLLPPLLREATAFYPQRRERDMALLGACTVLSACLPEVFGIYHRKRVYPHLFTVEVAPAANGKGCINDMRHLADRYAEMIEAETGRAEEEYRQALEDWEQKKAEAHKNRQPVSVKDAPTPVAKVYLHIPTQITKAKLLVHLRDNGSTGGLMSDSEIDTIVLASKLDFGMFDDLLRKAFHHEQVASSRKTDNELIRIERPRLALLLAGTPGQFARLIPDAESGLVSRLLLYTCRNEAIWQDVSPESDGMGMEQTLAELSQQVMEAAMTLRKRPLQVCLTARQWSELNRRFTEWLREADLFGDEAFLGVVKRYGLILFRLCMVFTALRCGTAGYGMDRQYCADEHFRAAFLIIETCLEHSRLLLTGLQHDETSPELTFPRKAHRLLDKLPAAFTLQEAYTMGEQEGMSQRAVRRFLNRLTPLHFRRIARGEYEKTDSPIPKKQ</sequence>
<dbReference type="InterPro" id="IPR025048">
    <property type="entry name" value="DUF3987"/>
</dbReference>
<keyword evidence="4" id="KW-1185">Reference proteome</keyword>
<dbReference type="InterPro" id="IPR014907">
    <property type="entry name" value="BT4734-like_N"/>
</dbReference>
<reference evidence="3 4" key="1">
    <citation type="submission" date="2020-08" db="EMBL/GenBank/DDBJ databases">
        <title>Genome public.</title>
        <authorList>
            <person name="Liu C."/>
            <person name="Sun Q."/>
        </authorList>
    </citation>
    <scope>NUCLEOTIDE SEQUENCE [LARGE SCALE GENOMIC DNA]</scope>
    <source>
        <strain evidence="3 4">NSJ-79</strain>
    </source>
</reference>
<gene>
    <name evidence="3" type="ORF">H8S65_08995</name>
</gene>
<protein>
    <submittedName>
        <fullName evidence="3">DUF3987 domain-containing protein</fullName>
    </submittedName>
</protein>